<dbReference type="Gene3D" id="1.25.40.10">
    <property type="entry name" value="Tetratricopeptide repeat domain"/>
    <property type="match status" value="2"/>
</dbReference>
<organism evidence="8 9">
    <name type="scientific">Rheinheimera baltica</name>
    <dbReference type="NCBI Taxonomy" id="67576"/>
    <lineage>
        <taxon>Bacteria</taxon>
        <taxon>Pseudomonadati</taxon>
        <taxon>Pseudomonadota</taxon>
        <taxon>Gammaproteobacteria</taxon>
        <taxon>Chromatiales</taxon>
        <taxon>Chromatiaceae</taxon>
        <taxon>Rheinheimera</taxon>
    </lineage>
</organism>
<name>A0ABT9HVD3_9GAMM</name>
<dbReference type="PANTHER" id="PTHR46630">
    <property type="entry name" value="TETRATRICOPEPTIDE REPEAT PROTEIN 29"/>
    <property type="match status" value="1"/>
</dbReference>
<dbReference type="PANTHER" id="PTHR46630:SF1">
    <property type="entry name" value="TETRATRICOPEPTIDE REPEAT PROTEIN 29"/>
    <property type="match status" value="1"/>
</dbReference>
<keyword evidence="9" id="KW-1185">Reference proteome</keyword>
<evidence type="ECO:0000256" key="1">
    <source>
        <dbReference type="ARBA" id="ARBA00004496"/>
    </source>
</evidence>
<dbReference type="CDD" id="cd22890">
    <property type="entry name" value="ChiS-DBD"/>
    <property type="match status" value="1"/>
</dbReference>
<evidence type="ECO:0000313" key="9">
    <source>
        <dbReference type="Proteomes" id="UP001231109"/>
    </source>
</evidence>
<keyword evidence="7" id="KW-0812">Transmembrane</keyword>
<evidence type="ECO:0000256" key="4">
    <source>
        <dbReference type="ARBA" id="ARBA00022803"/>
    </source>
</evidence>
<keyword evidence="3" id="KW-0677">Repeat</keyword>
<evidence type="ECO:0000256" key="2">
    <source>
        <dbReference type="ARBA" id="ARBA00022490"/>
    </source>
</evidence>
<evidence type="ECO:0000313" key="8">
    <source>
        <dbReference type="EMBL" id="MDP5135087.1"/>
    </source>
</evidence>
<dbReference type="RefSeq" id="WP_305973972.1">
    <property type="nucleotide sequence ID" value="NZ_JAPJDZ010000005.1"/>
</dbReference>
<reference evidence="8 9" key="1">
    <citation type="submission" date="2022-11" db="EMBL/GenBank/DDBJ databases">
        <title>Viruses from the air-sea interface of a natural surface slick.</title>
        <authorList>
            <person name="Rahlff J."/>
            <person name="Holmfeldt K."/>
        </authorList>
    </citation>
    <scope>NUCLEOTIDE SEQUENCE [LARGE SCALE GENOMIC DNA]</scope>
    <source>
        <strain evidence="8 9">SMS4</strain>
    </source>
</reference>
<dbReference type="EMBL" id="JAPJDZ010000005">
    <property type="protein sequence ID" value="MDP5135087.1"/>
    <property type="molecule type" value="Genomic_DNA"/>
</dbReference>
<dbReference type="PROSITE" id="PS50005">
    <property type="entry name" value="TPR"/>
    <property type="match status" value="2"/>
</dbReference>
<proteinExistence type="inferred from homology"/>
<evidence type="ECO:0000256" key="5">
    <source>
        <dbReference type="ARBA" id="ARBA00038253"/>
    </source>
</evidence>
<dbReference type="SUPFAM" id="SSF48452">
    <property type="entry name" value="TPR-like"/>
    <property type="match status" value="2"/>
</dbReference>
<feature type="repeat" description="TPR" evidence="6">
    <location>
        <begin position="169"/>
        <end position="202"/>
    </location>
</feature>
<dbReference type="SUPFAM" id="SSF55785">
    <property type="entry name" value="PYP-like sensor domain (PAS domain)"/>
    <property type="match status" value="1"/>
</dbReference>
<gene>
    <name evidence="8" type="ORF">ORJ04_03875</name>
</gene>
<feature type="repeat" description="TPR" evidence="6">
    <location>
        <begin position="128"/>
        <end position="161"/>
    </location>
</feature>
<keyword evidence="2" id="KW-0963">Cytoplasm</keyword>
<dbReference type="Proteomes" id="UP001231109">
    <property type="component" value="Unassembled WGS sequence"/>
</dbReference>
<protein>
    <submittedName>
        <fullName evidence="8">Tetratricopeptide repeat protein</fullName>
    </submittedName>
</protein>
<evidence type="ECO:0000256" key="7">
    <source>
        <dbReference type="SAM" id="Phobius"/>
    </source>
</evidence>
<keyword evidence="7" id="KW-0472">Membrane</keyword>
<keyword evidence="7" id="KW-1133">Transmembrane helix</keyword>
<dbReference type="InterPro" id="IPR035965">
    <property type="entry name" value="PAS-like_dom_sf"/>
</dbReference>
<accession>A0ABT9HVD3</accession>
<dbReference type="InterPro" id="IPR051476">
    <property type="entry name" value="Bac_ResReg_Asp_Phosphatase"/>
</dbReference>
<dbReference type="Pfam" id="PF13424">
    <property type="entry name" value="TPR_12"/>
    <property type="match status" value="2"/>
</dbReference>
<comment type="subcellular location">
    <subcellularLocation>
        <location evidence="1">Cytoplasm</location>
    </subcellularLocation>
</comment>
<dbReference type="InterPro" id="IPR011990">
    <property type="entry name" value="TPR-like_helical_dom_sf"/>
</dbReference>
<feature type="transmembrane region" description="Helical" evidence="7">
    <location>
        <begin position="408"/>
        <end position="428"/>
    </location>
</feature>
<comment type="caution">
    <text evidence="8">The sequence shown here is derived from an EMBL/GenBank/DDBJ whole genome shotgun (WGS) entry which is preliminary data.</text>
</comment>
<evidence type="ECO:0000256" key="6">
    <source>
        <dbReference type="PROSITE-ProRule" id="PRU00339"/>
    </source>
</evidence>
<keyword evidence="4 6" id="KW-0802">TPR repeat</keyword>
<comment type="similarity">
    <text evidence="5">Belongs to the Rap family.</text>
</comment>
<sequence>MCTSPVYGQSNPEACFNRQLNAQQQIDQCQALLHWPAADTPEIATSQDADIVLKLAELYTSNAHFGQASELLGALQYRSQVLSAEQNIQLLRRQGILAYRQGQRPKALRLFSQAIQAARDSEKPLLLAMTLSDAGTAHLAMTQYAEAIDHYRESLALKEQYQASPSSQAVTLNNIGSVFRKLTDWAQAEHYLNRAVQLYQQDNNSDQASHSQEELALVYLQQGNSTQAIAILRQTLAYFQTVANLHAELRVMLLLADAALNHRDINSAANWLQQAEQLDLQLGPSDQSVILRLQLGKLLQQQGHYQQAEAMFSLGQQLATTQQATDTNLQLQQALVDNAIAFKQWQSALRYQQQLTMAQLAQYQQNFADTLAQQRSQLEYEQQQKAIGLLSKENEIKALQISVQRNQLFMLLSAGSLLLLLLALLWFWQQRKRQHARQQLEAELAWHARQFADLGASHSSLKAAFGQLNLAIMIFNNKQQLLFVNDACCRLFALPLSAFNSLLLGNFIPPQNDRFWQLWNNDEPVEHEYLPQQSLQLGQQHYQLNFSVSMLAREEPLTLLVLSDPHQANSLPCSALVPQASFSQMLVDLLLSSLAAWESSTNSSRIELAEQSGIWRVSIDDGRIRTRSLDRYLSVKTLPKHPRWREVLRTAHFVLAQCTLPADTQQQLVSKLNSVTAYIRAQSLL</sequence>
<evidence type="ECO:0000256" key="3">
    <source>
        <dbReference type="ARBA" id="ARBA00022737"/>
    </source>
</evidence>
<dbReference type="InterPro" id="IPR019734">
    <property type="entry name" value="TPR_rpt"/>
</dbReference>
<dbReference type="SMART" id="SM00028">
    <property type="entry name" value="TPR"/>
    <property type="match status" value="6"/>
</dbReference>